<comment type="caution">
    <text evidence="4">The sequence shown here is derived from an EMBL/GenBank/DDBJ whole genome shotgun (WGS) entry which is preliminary data.</text>
</comment>
<protein>
    <recommendedName>
        <fullName evidence="3">CCHC-type domain-containing protein</fullName>
    </recommendedName>
</protein>
<feature type="compositionally biased region" description="Acidic residues" evidence="2">
    <location>
        <begin position="619"/>
        <end position="629"/>
    </location>
</feature>
<dbReference type="GO" id="GO:0008270">
    <property type="term" value="F:zinc ion binding"/>
    <property type="evidence" value="ECO:0007669"/>
    <property type="project" value="UniProtKB-KW"/>
</dbReference>
<evidence type="ECO:0000256" key="2">
    <source>
        <dbReference type="SAM" id="MobiDB-lite"/>
    </source>
</evidence>
<dbReference type="GO" id="GO:0016592">
    <property type="term" value="C:mediator complex"/>
    <property type="evidence" value="ECO:0007669"/>
    <property type="project" value="TreeGrafter"/>
</dbReference>
<feature type="compositionally biased region" description="Acidic residues" evidence="2">
    <location>
        <begin position="658"/>
        <end position="669"/>
    </location>
</feature>
<feature type="compositionally biased region" description="Low complexity" evidence="2">
    <location>
        <begin position="822"/>
        <end position="832"/>
    </location>
</feature>
<dbReference type="InterPro" id="IPR051647">
    <property type="entry name" value="Mediator_comp_sub12"/>
</dbReference>
<evidence type="ECO:0000313" key="5">
    <source>
        <dbReference type="Proteomes" id="UP000193642"/>
    </source>
</evidence>
<name>A0A1Y2CQ84_9FUNG</name>
<accession>A0A1Y2CQ84</accession>
<feature type="compositionally biased region" description="Low complexity" evidence="2">
    <location>
        <begin position="553"/>
        <end position="568"/>
    </location>
</feature>
<feature type="region of interest" description="Disordered" evidence="2">
    <location>
        <begin position="821"/>
        <end position="852"/>
    </location>
</feature>
<dbReference type="SMART" id="SM00343">
    <property type="entry name" value="ZnF_C2HC"/>
    <property type="match status" value="2"/>
</dbReference>
<organism evidence="4 5">
    <name type="scientific">Rhizoclosmatium globosum</name>
    <dbReference type="NCBI Taxonomy" id="329046"/>
    <lineage>
        <taxon>Eukaryota</taxon>
        <taxon>Fungi</taxon>
        <taxon>Fungi incertae sedis</taxon>
        <taxon>Chytridiomycota</taxon>
        <taxon>Chytridiomycota incertae sedis</taxon>
        <taxon>Chytridiomycetes</taxon>
        <taxon>Chytridiales</taxon>
        <taxon>Chytriomycetaceae</taxon>
        <taxon>Rhizoclosmatium</taxon>
    </lineage>
</organism>
<feature type="compositionally biased region" description="Low complexity" evidence="2">
    <location>
        <begin position="864"/>
        <end position="906"/>
    </location>
</feature>
<evidence type="ECO:0000256" key="1">
    <source>
        <dbReference type="PROSITE-ProRule" id="PRU00047"/>
    </source>
</evidence>
<dbReference type="AlphaFoldDB" id="A0A1Y2CQ84"/>
<dbReference type="Gene3D" id="4.10.60.10">
    <property type="entry name" value="Zinc finger, CCHC-type"/>
    <property type="match status" value="1"/>
</dbReference>
<keyword evidence="1" id="KW-0863">Zinc-finger</keyword>
<dbReference type="Proteomes" id="UP000193642">
    <property type="component" value="Unassembled WGS sequence"/>
</dbReference>
<dbReference type="PANTHER" id="PTHR46007:SF8">
    <property type="entry name" value="C2H2-TYPE DOMAIN-CONTAINING PROTEIN"/>
    <property type="match status" value="1"/>
</dbReference>
<feature type="compositionally biased region" description="Basic residues" evidence="2">
    <location>
        <begin position="589"/>
        <end position="601"/>
    </location>
</feature>
<dbReference type="SUPFAM" id="SSF57756">
    <property type="entry name" value="Retrovirus zinc finger-like domains"/>
    <property type="match status" value="1"/>
</dbReference>
<evidence type="ECO:0000259" key="3">
    <source>
        <dbReference type="PROSITE" id="PS50158"/>
    </source>
</evidence>
<feature type="domain" description="CCHC-type" evidence="3">
    <location>
        <begin position="956"/>
        <end position="970"/>
    </location>
</feature>
<sequence>MSLLVASREDIASGLKHLSPSAKEWVSLVTRAIVKQPQSQSQSSIQKKDKDQKDQKDQAKKSRDSDSNNNNDNNDTNEDTDDDNDEFDDLVKFVFDSDAENPWDERLHYKVVHWFDAFSHFLNQPTVAGELDARSALGRPGFESLEAIATSLNLEAGGRISLRLERAASLKPAIQSAQKLEKKQPRVALPQLDIELKSAAAAVEKEREKASLRVKLHCDPFLNAALKTTAALYDFDDTLTDRFLGEDLPKLLRKKLDAIPHIAHFDDYWQAETKKLNVKPKAAKKPASASSSASSEPSELEQLDSLWEKYVENVTAAADLCITFISQETISQIVTAAHLLQTKLVQSLQDMVSLCSPDSLTADIQEIIDGTNMNLSHFKEFLDSESALHRSTHTESHKALSASLKDLSNLYYSTPPNTQPTSRGRLERTRSKDFLKKVKLFEQEQSSFRTSLLTNLHEFAENIQWDGLVLGVEVIGASLEVCQEDVEAAHEPLQQEWEDLVEKSGLVDKWTALAELYKEGVQFGLVEYIKAVGKPLLEAMNKVPPAQIAAATAASSGSVPGAAVNGAAKKSDVKKEIPATNNAAAAAAPKKKKNKKAKKKGSASAVQSASAATGKDGKDEEADEDEEEVVAAATHEQENEDMMQESDDEPEPPHAEKEEDDDEGDDLLDLDSAIPPQYSQRPSSESLHRPSTPTTAASPAPVPPSSQSPVLKQHNPIEWPKKVIPTPTAAIPATVSAATPPPALLPPNLAPPNLTQQLPILAEQSQQQQLYAPTPEEFHHLRLAYSHAMRDLNHHRTERMMLLQEVHRLQSEVLHWKTLFAQQQQQQQQQQQHNPWPPGMTPPLSGPPGIQALAGQLGDLFLQPQQQQQPQPKSQSPVLPSPVGTSQPQQQQQQQQQQQVRPSSQPWRASRGGGGGVIGGEKRLQRPPQGLQSSPKDGASAARRAFLRGTFGRDVRCGNCGEAGHESGECGAPCRYCGEVGHLAAQCPY</sequence>
<dbReference type="GO" id="GO:0045944">
    <property type="term" value="P:positive regulation of transcription by RNA polymerase II"/>
    <property type="evidence" value="ECO:0007669"/>
    <property type="project" value="TreeGrafter"/>
</dbReference>
<dbReference type="InterPro" id="IPR036875">
    <property type="entry name" value="Znf_CCHC_sf"/>
</dbReference>
<feature type="compositionally biased region" description="Acidic residues" evidence="2">
    <location>
        <begin position="638"/>
        <end position="650"/>
    </location>
</feature>
<dbReference type="PROSITE" id="PS50158">
    <property type="entry name" value="ZF_CCHC"/>
    <property type="match status" value="2"/>
</dbReference>
<dbReference type="STRING" id="329046.A0A1Y2CQ84"/>
<dbReference type="PANTHER" id="PTHR46007">
    <property type="entry name" value="MEDIATOR OF RNA POLYMERASE II TRANSCRIPTION SUBUNIT 12"/>
    <property type="match status" value="1"/>
</dbReference>
<dbReference type="GO" id="GO:0003713">
    <property type="term" value="F:transcription coactivator activity"/>
    <property type="evidence" value="ECO:0007669"/>
    <property type="project" value="TreeGrafter"/>
</dbReference>
<feature type="compositionally biased region" description="Acidic residues" evidence="2">
    <location>
        <begin position="75"/>
        <end position="85"/>
    </location>
</feature>
<dbReference type="GO" id="GO:0003676">
    <property type="term" value="F:nucleic acid binding"/>
    <property type="evidence" value="ECO:0007669"/>
    <property type="project" value="InterPro"/>
</dbReference>
<gene>
    <name evidence="4" type="ORF">BCR33DRAFT_847770</name>
</gene>
<keyword evidence="1" id="KW-0479">Metal-binding</keyword>
<reference evidence="4 5" key="1">
    <citation type="submission" date="2016-07" db="EMBL/GenBank/DDBJ databases">
        <title>Pervasive Adenine N6-methylation of Active Genes in Fungi.</title>
        <authorList>
            <consortium name="DOE Joint Genome Institute"/>
            <person name="Mondo S.J."/>
            <person name="Dannebaum R.O."/>
            <person name="Kuo R.C."/>
            <person name="Labutti K."/>
            <person name="Haridas S."/>
            <person name="Kuo A."/>
            <person name="Salamov A."/>
            <person name="Ahrendt S.R."/>
            <person name="Lipzen A."/>
            <person name="Sullivan W."/>
            <person name="Andreopoulos W.B."/>
            <person name="Clum A."/>
            <person name="Lindquist E."/>
            <person name="Daum C."/>
            <person name="Ramamoorthy G.K."/>
            <person name="Gryganskyi A."/>
            <person name="Culley D."/>
            <person name="Magnuson J.K."/>
            <person name="James T.Y."/>
            <person name="O'Malley M.A."/>
            <person name="Stajich J.E."/>
            <person name="Spatafora J.W."/>
            <person name="Visel A."/>
            <person name="Grigoriev I.V."/>
        </authorList>
    </citation>
    <scope>NUCLEOTIDE SEQUENCE [LARGE SCALE GENOMIC DNA]</scope>
    <source>
        <strain evidence="4 5">JEL800</strain>
    </source>
</reference>
<dbReference type="OrthoDB" id="2148641at2759"/>
<dbReference type="Pfam" id="PF00098">
    <property type="entry name" value="zf-CCHC"/>
    <property type="match status" value="1"/>
</dbReference>
<keyword evidence="1" id="KW-0862">Zinc</keyword>
<feature type="domain" description="CCHC-type" evidence="3">
    <location>
        <begin position="974"/>
        <end position="988"/>
    </location>
</feature>
<dbReference type="InterPro" id="IPR001878">
    <property type="entry name" value="Znf_CCHC"/>
</dbReference>
<feature type="region of interest" description="Disordered" evidence="2">
    <location>
        <begin position="553"/>
        <end position="712"/>
    </location>
</feature>
<feature type="compositionally biased region" description="Low complexity" evidence="2">
    <location>
        <begin position="35"/>
        <end position="45"/>
    </location>
</feature>
<feature type="compositionally biased region" description="Low complexity" evidence="2">
    <location>
        <begin position="602"/>
        <end position="614"/>
    </location>
</feature>
<feature type="compositionally biased region" description="Low complexity" evidence="2">
    <location>
        <begin position="690"/>
        <end position="699"/>
    </location>
</feature>
<evidence type="ECO:0000313" key="4">
    <source>
        <dbReference type="EMBL" id="ORY49106.1"/>
    </source>
</evidence>
<feature type="compositionally biased region" description="Pro residues" evidence="2">
    <location>
        <begin position="835"/>
        <end position="846"/>
    </location>
</feature>
<feature type="region of interest" description="Disordered" evidence="2">
    <location>
        <begin position="864"/>
        <end position="940"/>
    </location>
</feature>
<dbReference type="EMBL" id="MCGO01000010">
    <property type="protein sequence ID" value="ORY49106.1"/>
    <property type="molecule type" value="Genomic_DNA"/>
</dbReference>
<feature type="compositionally biased region" description="Basic and acidic residues" evidence="2">
    <location>
        <begin position="46"/>
        <end position="66"/>
    </location>
</feature>
<feature type="region of interest" description="Disordered" evidence="2">
    <location>
        <begin position="35"/>
        <end position="85"/>
    </location>
</feature>
<keyword evidence="5" id="KW-1185">Reference proteome</keyword>
<proteinExistence type="predicted"/>